<evidence type="ECO:0000313" key="3">
    <source>
        <dbReference type="Proteomes" id="UP000005238"/>
    </source>
</evidence>
<dbReference type="STRING" id="164328.H3HDX4"/>
<name>H3HDX4_PHYRM</name>
<reference evidence="2" key="2">
    <citation type="submission" date="2015-06" db="UniProtKB">
        <authorList>
            <consortium name="EnsemblProtists"/>
        </authorList>
    </citation>
    <scope>IDENTIFICATION</scope>
    <source>
        <strain evidence="2">Pr102</strain>
    </source>
</reference>
<dbReference type="AlphaFoldDB" id="H3HDX4"/>
<dbReference type="HOGENOM" id="CLU_019927_0_0_1"/>
<dbReference type="VEuPathDB" id="FungiDB:KRP23_7573"/>
<dbReference type="VEuPathDB" id="FungiDB:KRP22_437"/>
<reference evidence="3" key="1">
    <citation type="journal article" date="2006" name="Science">
        <title>Phytophthora genome sequences uncover evolutionary origins and mechanisms of pathogenesis.</title>
        <authorList>
            <person name="Tyler B.M."/>
            <person name="Tripathy S."/>
            <person name="Zhang X."/>
            <person name="Dehal P."/>
            <person name="Jiang R.H."/>
            <person name="Aerts A."/>
            <person name="Arredondo F.D."/>
            <person name="Baxter L."/>
            <person name="Bensasson D."/>
            <person name="Beynon J.L."/>
            <person name="Chapman J."/>
            <person name="Damasceno C.M."/>
            <person name="Dorrance A.E."/>
            <person name="Dou D."/>
            <person name="Dickerman A.W."/>
            <person name="Dubchak I.L."/>
            <person name="Garbelotto M."/>
            <person name="Gijzen M."/>
            <person name="Gordon S.G."/>
            <person name="Govers F."/>
            <person name="Grunwald N.J."/>
            <person name="Huang W."/>
            <person name="Ivors K.L."/>
            <person name="Jones R.W."/>
            <person name="Kamoun S."/>
            <person name="Krampis K."/>
            <person name="Lamour K.H."/>
            <person name="Lee M.K."/>
            <person name="McDonald W.H."/>
            <person name="Medina M."/>
            <person name="Meijer H.J."/>
            <person name="Nordberg E.K."/>
            <person name="Maclean D.J."/>
            <person name="Ospina-Giraldo M.D."/>
            <person name="Morris P.F."/>
            <person name="Phuntumart V."/>
            <person name="Putnam N.H."/>
            <person name="Rash S."/>
            <person name="Rose J.K."/>
            <person name="Sakihama Y."/>
            <person name="Salamov A.A."/>
            <person name="Savidor A."/>
            <person name="Scheuring C.F."/>
            <person name="Smith B.M."/>
            <person name="Sobral B.W."/>
            <person name="Terry A."/>
            <person name="Torto-Alalibo T.A."/>
            <person name="Win J."/>
            <person name="Xu Z."/>
            <person name="Zhang H."/>
            <person name="Grigoriev I.V."/>
            <person name="Rokhsar D.S."/>
            <person name="Boore J.L."/>
        </authorList>
    </citation>
    <scope>NUCLEOTIDE SEQUENCE [LARGE SCALE GENOMIC DNA]</scope>
    <source>
        <strain evidence="3">Pr102</strain>
    </source>
</reference>
<sequence>MPPIFLLLLLQLICPVRSSTPHCAQLRIPPANVEHALLHLDTFNPVEDLANTACASFGVPKYKCGSVKKEVLEAMQEMAQLAIREAVVNVSLDRSLAYDVWIFDEDSQQQVKAPESLVVYPEQPLAETMLAYCARFKLDSLSCENAAVGIGGLLARDWGCDDPVKRSANSGKELVEIPLVLDQQEYQLQVDVLSDGTADAARFYKSGEEMLAATIFQVVVPKVELLDVFTSKPESGSSDSEYLMAKIRTTLFDPFDPAHRVCIVLDDSFDCLNPEWMAVDERELHHGTKTEPFSQSVTFRSPLDHVPFSRTNDHTISVILLVENNKGVHLSPTLAFDAAPNVNRLDVTSRLHVLDSRSKAYVEFGTESGHECNTRLLREVHGWKGLLMDSGYEDNAIDLHRGFNVSAVLGPDQLQAPPNFFGQGWSYPDTWQPHHKWIWL</sequence>
<evidence type="ECO:0000256" key="1">
    <source>
        <dbReference type="SAM" id="SignalP"/>
    </source>
</evidence>
<dbReference type="eggNOG" id="ENOG502RXF5">
    <property type="taxonomic scope" value="Eukaryota"/>
</dbReference>
<keyword evidence="3" id="KW-1185">Reference proteome</keyword>
<feature type="signal peptide" evidence="1">
    <location>
        <begin position="1"/>
        <end position="18"/>
    </location>
</feature>
<protein>
    <submittedName>
        <fullName evidence="2">Uncharacterized protein</fullName>
    </submittedName>
</protein>
<accession>H3HDX4</accession>
<proteinExistence type="predicted"/>
<dbReference type="InParanoid" id="H3HDX4"/>
<evidence type="ECO:0000313" key="2">
    <source>
        <dbReference type="EnsemblProtists" id="Phyra96552"/>
    </source>
</evidence>
<organism evidence="2 3">
    <name type="scientific">Phytophthora ramorum</name>
    <name type="common">Sudden oak death agent</name>
    <dbReference type="NCBI Taxonomy" id="164328"/>
    <lineage>
        <taxon>Eukaryota</taxon>
        <taxon>Sar</taxon>
        <taxon>Stramenopiles</taxon>
        <taxon>Oomycota</taxon>
        <taxon>Peronosporomycetes</taxon>
        <taxon>Peronosporales</taxon>
        <taxon>Peronosporaceae</taxon>
        <taxon>Phytophthora</taxon>
    </lineage>
</organism>
<keyword evidence="1" id="KW-0732">Signal</keyword>
<dbReference type="EnsemblProtists" id="Phyra96552">
    <property type="protein sequence ID" value="Phyra96552"/>
    <property type="gene ID" value="Phyra96552"/>
</dbReference>
<dbReference type="EMBL" id="DS566081">
    <property type="status" value="NOT_ANNOTATED_CDS"/>
    <property type="molecule type" value="Genomic_DNA"/>
</dbReference>
<dbReference type="Proteomes" id="UP000005238">
    <property type="component" value="Unassembled WGS sequence"/>
</dbReference>
<feature type="chain" id="PRO_5003587664" evidence="1">
    <location>
        <begin position="19"/>
        <end position="440"/>
    </location>
</feature>